<dbReference type="Pfam" id="PF00171">
    <property type="entry name" value="Aldedh"/>
    <property type="match status" value="1"/>
</dbReference>
<dbReference type="Gene3D" id="3.40.605.10">
    <property type="entry name" value="Aldehyde Dehydrogenase, Chain A, domain 1"/>
    <property type="match status" value="1"/>
</dbReference>
<keyword evidence="2 6" id="KW-0560">Oxidoreductase</keyword>
<dbReference type="PROSITE" id="PS00687">
    <property type="entry name" value="ALDEHYDE_DEHYDR_GLU"/>
    <property type="match status" value="1"/>
</dbReference>
<organism evidence="8">
    <name type="scientific">Caldithrix abyssi</name>
    <dbReference type="NCBI Taxonomy" id="187145"/>
    <lineage>
        <taxon>Bacteria</taxon>
        <taxon>Pseudomonadati</taxon>
        <taxon>Calditrichota</taxon>
        <taxon>Calditrichia</taxon>
        <taxon>Calditrichales</taxon>
        <taxon>Calditrichaceae</taxon>
        <taxon>Caldithrix</taxon>
    </lineage>
</organism>
<evidence type="ECO:0000256" key="4">
    <source>
        <dbReference type="PIRSR" id="PIRSR036492-1"/>
    </source>
</evidence>
<dbReference type="SUPFAM" id="SSF53720">
    <property type="entry name" value="ALDH-like"/>
    <property type="match status" value="1"/>
</dbReference>
<dbReference type="PANTHER" id="PTHR43570:SF20">
    <property type="entry name" value="ALDEHYDE DEHYDROGENASE ALDX-RELATED"/>
    <property type="match status" value="1"/>
</dbReference>
<feature type="active site" evidence="4">
    <location>
        <position position="249"/>
    </location>
</feature>
<dbReference type="InterPro" id="IPR016162">
    <property type="entry name" value="Ald_DH_N"/>
</dbReference>
<dbReference type="PANTHER" id="PTHR43570">
    <property type="entry name" value="ALDEHYDE DEHYDROGENASE"/>
    <property type="match status" value="1"/>
</dbReference>
<name>A0A7V5H234_CALAY</name>
<evidence type="ECO:0000259" key="7">
    <source>
        <dbReference type="Pfam" id="PF00171"/>
    </source>
</evidence>
<dbReference type="AlphaFoldDB" id="A0A7V5H234"/>
<feature type="non-terminal residue" evidence="8">
    <location>
        <position position="450"/>
    </location>
</feature>
<dbReference type="FunFam" id="3.40.605.10:FF:000004">
    <property type="entry name" value="Aldehyde dehydrogenase"/>
    <property type="match status" value="1"/>
</dbReference>
<dbReference type="InterPro" id="IPR012394">
    <property type="entry name" value="Aldehyde_DH_NAD(P)"/>
</dbReference>
<dbReference type="InterPro" id="IPR015590">
    <property type="entry name" value="Aldehyde_DH_dom"/>
</dbReference>
<evidence type="ECO:0000256" key="1">
    <source>
        <dbReference type="ARBA" id="ARBA00009986"/>
    </source>
</evidence>
<comment type="similarity">
    <text evidence="1 6">Belongs to the aldehyde dehydrogenase family.</text>
</comment>
<comment type="caution">
    <text evidence="8">The sequence shown here is derived from an EMBL/GenBank/DDBJ whole genome shotgun (WGS) entry which is preliminary data.</text>
</comment>
<evidence type="ECO:0000256" key="2">
    <source>
        <dbReference type="ARBA" id="ARBA00023002"/>
    </source>
</evidence>
<dbReference type="InterPro" id="IPR016161">
    <property type="entry name" value="Ald_DH/histidinol_DH"/>
</dbReference>
<keyword evidence="3" id="KW-0520">NAD</keyword>
<dbReference type="FunFam" id="3.40.309.10:FF:000003">
    <property type="entry name" value="Aldehyde dehydrogenase"/>
    <property type="match status" value="1"/>
</dbReference>
<evidence type="ECO:0000256" key="3">
    <source>
        <dbReference type="ARBA" id="ARBA00023027"/>
    </source>
</evidence>
<accession>A0A7V5H234</accession>
<evidence type="ECO:0000256" key="6">
    <source>
        <dbReference type="RuleBase" id="RU003345"/>
    </source>
</evidence>
<dbReference type="Gene3D" id="3.40.309.10">
    <property type="entry name" value="Aldehyde Dehydrogenase, Chain A, domain 2"/>
    <property type="match status" value="1"/>
</dbReference>
<dbReference type="GO" id="GO:0006081">
    <property type="term" value="P:aldehyde metabolic process"/>
    <property type="evidence" value="ECO:0007669"/>
    <property type="project" value="InterPro"/>
</dbReference>
<dbReference type="InterPro" id="IPR029510">
    <property type="entry name" value="Ald_DH_CS_GLU"/>
</dbReference>
<feature type="domain" description="Aldehyde dehydrogenase" evidence="7">
    <location>
        <begin position="8"/>
        <end position="437"/>
    </location>
</feature>
<reference evidence="8" key="1">
    <citation type="journal article" date="2020" name="mSystems">
        <title>Genome- and Community-Level Interaction Insights into Carbon Utilization and Element Cycling Functions of Hydrothermarchaeota in Hydrothermal Sediment.</title>
        <authorList>
            <person name="Zhou Z."/>
            <person name="Liu Y."/>
            <person name="Xu W."/>
            <person name="Pan J."/>
            <person name="Luo Z.H."/>
            <person name="Li M."/>
        </authorList>
    </citation>
    <scope>NUCLEOTIDE SEQUENCE [LARGE SCALE GENOMIC DNA]</scope>
    <source>
        <strain evidence="8">HyVt-76</strain>
    </source>
</reference>
<dbReference type="PIRSF" id="PIRSF036492">
    <property type="entry name" value="ALDH"/>
    <property type="match status" value="1"/>
</dbReference>
<protein>
    <submittedName>
        <fullName evidence="8">Aldehyde dehydrogenase family protein</fullName>
    </submittedName>
</protein>
<gene>
    <name evidence="8" type="ORF">ENL21_01085</name>
</gene>
<feature type="active site" evidence="4 5">
    <location>
        <position position="215"/>
    </location>
</feature>
<dbReference type="EMBL" id="DRTD01000079">
    <property type="protein sequence ID" value="HHE54345.1"/>
    <property type="molecule type" value="Genomic_DNA"/>
</dbReference>
<sequence>MTQDLMTQIDQVFELQRRNRLKMRNSSVKDRKSLLKKIEQWILAHQSEIEKALYADLRKPVEETQLTEIFISLAELRHTMRHIGQWMKPHKVRKTKALLTTRAKIKYESRGQVLIIAPWTFPLHLTVCPLISALAAGNCVVLKPSEFSVNTSELIRKMVQELFPPQKVAIFTGGPEVAQALLGKPFDHIFFTGSTRVGKIVMQAAARHLSSVTLELGGKSPVVVDRTANLKDAAQKVAFNKFLNSGQTCIAPDYLLVHQEVRSNFEALLKEEIMKMFGSDVKQQQQAAYARIINQQHHQRLLNALNATTQQKGRVIIGGHADKNERFVSPTLIQLSEAEAPLMKEEIFGPILPILTFQNVFEVIDLINKVDKPLGLYIFTEDSKFADQLIANTDSGGVCINDINLQYLHLNLPFGGIGPSGIGRTHGFYGFRSFSYERAILQQGKLSPLK</sequence>
<dbReference type="InterPro" id="IPR016163">
    <property type="entry name" value="Ald_DH_C"/>
</dbReference>
<dbReference type="GO" id="GO:0004029">
    <property type="term" value="F:aldehyde dehydrogenase (NAD+) activity"/>
    <property type="evidence" value="ECO:0007669"/>
    <property type="project" value="TreeGrafter"/>
</dbReference>
<dbReference type="PROSITE" id="PS00070">
    <property type="entry name" value="ALDEHYDE_DEHYDR_CYS"/>
    <property type="match status" value="1"/>
</dbReference>
<dbReference type="GO" id="GO:0005737">
    <property type="term" value="C:cytoplasm"/>
    <property type="evidence" value="ECO:0007669"/>
    <property type="project" value="TreeGrafter"/>
</dbReference>
<evidence type="ECO:0000313" key="8">
    <source>
        <dbReference type="EMBL" id="HHE54345.1"/>
    </source>
</evidence>
<proteinExistence type="inferred from homology"/>
<dbReference type="InterPro" id="IPR016160">
    <property type="entry name" value="Ald_DH_CS_CYS"/>
</dbReference>
<dbReference type="Proteomes" id="UP000886111">
    <property type="component" value="Unassembled WGS sequence"/>
</dbReference>
<evidence type="ECO:0000256" key="5">
    <source>
        <dbReference type="PROSITE-ProRule" id="PRU10007"/>
    </source>
</evidence>